<comment type="caution">
    <text evidence="14">The sequence shown here is derived from an EMBL/GenBank/DDBJ whole genome shotgun (WGS) entry which is preliminary data.</text>
</comment>
<evidence type="ECO:0000256" key="12">
    <source>
        <dbReference type="ARBA" id="ARBA00047105"/>
    </source>
</evidence>
<keyword evidence="10 13" id="KW-0496">Mitochondrion</keyword>
<dbReference type="EMBL" id="CAJOBZ010000077">
    <property type="protein sequence ID" value="CAF4954562.1"/>
    <property type="molecule type" value="Genomic_DNA"/>
</dbReference>
<evidence type="ECO:0000256" key="9">
    <source>
        <dbReference type="ARBA" id="ARBA00022989"/>
    </source>
</evidence>
<sequence length="86" mass="9837">MGKHFGELAFVRGIIYYSLSPHEQKPFAGAFKDGIPNMFARFRQTGWTWLPVFLTGFGIFSCVEAAHKERQKKNPNDYINEVDPNA</sequence>
<comment type="subcellular location">
    <subcellularLocation>
        <location evidence="1 13">Mitochondrion inner membrane</location>
        <topology evidence="1 13">Single-pass membrane protein</topology>
    </subcellularLocation>
</comment>
<evidence type="ECO:0000256" key="5">
    <source>
        <dbReference type="ARBA" id="ARBA00022660"/>
    </source>
</evidence>
<dbReference type="InterPro" id="IPR004205">
    <property type="entry name" value="Cyt_bc1_su8"/>
</dbReference>
<dbReference type="OrthoDB" id="6683853at2759"/>
<organism evidence="14 15">
    <name type="scientific">Pieris macdunnoughi</name>
    <dbReference type="NCBI Taxonomy" id="345717"/>
    <lineage>
        <taxon>Eukaryota</taxon>
        <taxon>Metazoa</taxon>
        <taxon>Ecdysozoa</taxon>
        <taxon>Arthropoda</taxon>
        <taxon>Hexapoda</taxon>
        <taxon>Insecta</taxon>
        <taxon>Pterygota</taxon>
        <taxon>Neoptera</taxon>
        <taxon>Endopterygota</taxon>
        <taxon>Lepidoptera</taxon>
        <taxon>Glossata</taxon>
        <taxon>Ditrysia</taxon>
        <taxon>Papilionoidea</taxon>
        <taxon>Pieridae</taxon>
        <taxon>Pierinae</taxon>
        <taxon>Pieris</taxon>
    </lineage>
</organism>
<dbReference type="InterPro" id="IPR036642">
    <property type="entry name" value="Cyt_bc1_su8_sf"/>
</dbReference>
<evidence type="ECO:0000256" key="13">
    <source>
        <dbReference type="RuleBase" id="RU368118"/>
    </source>
</evidence>
<keyword evidence="6 13" id="KW-0812">Transmembrane</keyword>
<evidence type="ECO:0000256" key="8">
    <source>
        <dbReference type="ARBA" id="ARBA00022982"/>
    </source>
</evidence>
<dbReference type="Proteomes" id="UP000663880">
    <property type="component" value="Unassembled WGS sequence"/>
</dbReference>
<evidence type="ECO:0000256" key="3">
    <source>
        <dbReference type="ARBA" id="ARBA00016324"/>
    </source>
</evidence>
<keyword evidence="11 13" id="KW-0472">Membrane</keyword>
<dbReference type="GO" id="GO:0045275">
    <property type="term" value="C:respiratory chain complex III"/>
    <property type="evidence" value="ECO:0007669"/>
    <property type="project" value="UniProtKB-UniRule"/>
</dbReference>
<dbReference type="AlphaFoldDB" id="A0A821Y0G9"/>
<name>A0A821Y0G9_9NEOP</name>
<evidence type="ECO:0000256" key="4">
    <source>
        <dbReference type="ARBA" id="ARBA00022448"/>
    </source>
</evidence>
<feature type="transmembrane region" description="Helical" evidence="13">
    <location>
        <begin position="46"/>
        <end position="66"/>
    </location>
</feature>
<keyword evidence="5 13" id="KW-0679">Respiratory chain</keyword>
<keyword evidence="15" id="KW-1185">Reference proteome</keyword>
<evidence type="ECO:0000313" key="14">
    <source>
        <dbReference type="EMBL" id="CAF4954562.1"/>
    </source>
</evidence>
<dbReference type="Pfam" id="PF02939">
    <property type="entry name" value="UcrQ"/>
    <property type="match status" value="1"/>
</dbReference>
<comment type="similarity">
    <text evidence="2 13">Belongs to the UQCRQ/QCR8 family.</text>
</comment>
<comment type="subunit">
    <text evidence="12 13">Component of the ubiquinol-cytochrome c oxidoreductase (cytochrome b-c1 complex, complex III, CIII), a multisubunit enzyme composed of 11 subunits. The complex is composed of 3 respiratory subunits cytochrome b, cytochrome c1 and Rieske protein UQCRFS1, 2 core protein subunits UQCRC1/QCR1 and UQCRC2/QCR2, and 6 low-molecular weight protein subunits UQCRH/QCR6, UQCRB/QCR7, UQCRQ/QCR8, UQCR10/QCR9, UQCR11/QCR10 and subunit 9, the cleavage product of Rieske protein UQCRFS1. The complex exists as an obligatory dimer and forms supercomplexes (SCs) in the inner mitochondrial membrane with NADH-ubiquinone oxidoreductase (complex I, CI) and cytochrome c oxidase (complex IV, CIV), resulting in different assemblies (supercomplex SCI(1)III(2)IV(1) and megacomplex MCI(2)III(2)IV(2)). Interacts with UQCC6.</text>
</comment>
<dbReference type="Gene3D" id="1.20.5.210">
    <property type="entry name" value="Cytochrome b-c1 complex subunit 8"/>
    <property type="match status" value="1"/>
</dbReference>
<keyword evidence="7 13" id="KW-0999">Mitochondrion inner membrane</keyword>
<protein>
    <recommendedName>
        <fullName evidence="3 13">Cytochrome b-c1 complex subunit 8</fullName>
    </recommendedName>
    <alternativeName>
        <fullName evidence="13">Complex III subunit 8</fullName>
    </alternativeName>
</protein>
<gene>
    <name evidence="14" type="ORF">PMACD_LOCUS16052</name>
</gene>
<reference evidence="14" key="1">
    <citation type="submission" date="2021-02" db="EMBL/GenBank/DDBJ databases">
        <authorList>
            <person name="Steward A R."/>
        </authorList>
    </citation>
    <scope>NUCLEOTIDE SEQUENCE</scope>
</reference>
<keyword evidence="8 13" id="KW-0249">Electron transport</keyword>
<proteinExistence type="inferred from homology"/>
<comment type="function">
    <text evidence="13">Component of the ubiquinol-cytochrome c oxidoreductase, a multisubunit transmembrane complex that is part of the mitochondrial electron transport chain which drives oxidative phosphorylation. The complex plays an important role in the uptake of multiple carbon sources present in different host niches.</text>
</comment>
<evidence type="ECO:0000313" key="15">
    <source>
        <dbReference type="Proteomes" id="UP000663880"/>
    </source>
</evidence>
<evidence type="ECO:0000256" key="11">
    <source>
        <dbReference type="ARBA" id="ARBA00023136"/>
    </source>
</evidence>
<evidence type="ECO:0000256" key="10">
    <source>
        <dbReference type="ARBA" id="ARBA00023128"/>
    </source>
</evidence>
<evidence type="ECO:0000256" key="1">
    <source>
        <dbReference type="ARBA" id="ARBA00004434"/>
    </source>
</evidence>
<dbReference type="GO" id="GO:0006122">
    <property type="term" value="P:mitochondrial electron transport, ubiquinol to cytochrome c"/>
    <property type="evidence" value="ECO:0007669"/>
    <property type="project" value="UniProtKB-UniRule"/>
</dbReference>
<accession>A0A821Y0G9</accession>
<dbReference type="PANTHER" id="PTHR12119:SF2">
    <property type="entry name" value="CYTOCHROME B-C1 COMPLEX SUBUNIT 8"/>
    <property type="match status" value="1"/>
</dbReference>
<keyword evidence="9 13" id="KW-1133">Transmembrane helix</keyword>
<keyword evidence="4 13" id="KW-0813">Transport</keyword>
<evidence type="ECO:0000256" key="6">
    <source>
        <dbReference type="ARBA" id="ARBA00022692"/>
    </source>
</evidence>
<evidence type="ECO:0000256" key="2">
    <source>
        <dbReference type="ARBA" id="ARBA00007668"/>
    </source>
</evidence>
<dbReference type="GO" id="GO:0005743">
    <property type="term" value="C:mitochondrial inner membrane"/>
    <property type="evidence" value="ECO:0007669"/>
    <property type="project" value="UniProtKB-SubCell"/>
</dbReference>
<dbReference type="SUPFAM" id="SSF81508">
    <property type="entry name" value="Ubiquinone-binding protein QP-C of cytochrome bc1 complex (Ubiquinol-cytochrome c reductase)"/>
    <property type="match status" value="1"/>
</dbReference>
<evidence type="ECO:0000256" key="7">
    <source>
        <dbReference type="ARBA" id="ARBA00022792"/>
    </source>
</evidence>
<dbReference type="PANTHER" id="PTHR12119">
    <property type="entry name" value="UBIQUINOL-CYTOCHROME C REDUCTASE COMPLEX UBIQUINONE-BINDING PROTEIN QP-C"/>
    <property type="match status" value="1"/>
</dbReference>